<dbReference type="Pfam" id="PF00082">
    <property type="entry name" value="Peptidase_S8"/>
    <property type="match status" value="1"/>
</dbReference>
<dbReference type="SUPFAM" id="SSF52743">
    <property type="entry name" value="Subtilisin-like"/>
    <property type="match status" value="1"/>
</dbReference>
<dbReference type="InterPro" id="IPR036383">
    <property type="entry name" value="TSP1_rpt_sf"/>
</dbReference>
<proteinExistence type="inferred from homology"/>
<evidence type="ECO:0000256" key="7">
    <source>
        <dbReference type="ARBA" id="ARBA00023180"/>
    </source>
</evidence>
<feature type="compositionally biased region" description="Low complexity" evidence="9">
    <location>
        <begin position="231"/>
        <end position="245"/>
    </location>
</feature>
<evidence type="ECO:0000256" key="5">
    <source>
        <dbReference type="ARBA" id="ARBA00022825"/>
    </source>
</evidence>
<feature type="active site" description="Charge relay system" evidence="8">
    <location>
        <position position="326"/>
    </location>
</feature>
<accession>A0A7S2YW88</accession>
<evidence type="ECO:0000256" key="8">
    <source>
        <dbReference type="PROSITE-ProRule" id="PRU01240"/>
    </source>
</evidence>
<evidence type="ECO:0000259" key="11">
    <source>
        <dbReference type="Pfam" id="PF00082"/>
    </source>
</evidence>
<dbReference type="InterPro" id="IPR036852">
    <property type="entry name" value="Peptidase_S8/S53_dom_sf"/>
</dbReference>
<keyword evidence="6" id="KW-1015">Disulfide bond</keyword>
<gene>
    <name evidence="13" type="ORF">PPRO1316_LOCUS1091</name>
</gene>
<dbReference type="SMART" id="SM00209">
    <property type="entry name" value="TSP1"/>
    <property type="match status" value="1"/>
</dbReference>
<dbReference type="PRINTS" id="PR00723">
    <property type="entry name" value="SUBTILISIN"/>
</dbReference>
<feature type="active site" description="Charge relay system" evidence="8">
    <location>
        <position position="482"/>
    </location>
</feature>
<dbReference type="Gene3D" id="3.40.50.200">
    <property type="entry name" value="Peptidase S8/S53 domain"/>
    <property type="match status" value="1"/>
</dbReference>
<feature type="domain" description="Peptidase S8/S53" evidence="11">
    <location>
        <begin position="284"/>
        <end position="520"/>
    </location>
</feature>
<dbReference type="InterPro" id="IPR050131">
    <property type="entry name" value="Peptidase_S8_subtilisin-like"/>
</dbReference>
<dbReference type="GO" id="GO:0004252">
    <property type="term" value="F:serine-type endopeptidase activity"/>
    <property type="evidence" value="ECO:0007669"/>
    <property type="project" value="UniProtKB-UniRule"/>
</dbReference>
<keyword evidence="7" id="KW-0325">Glycoprotein</keyword>
<dbReference type="InterPro" id="IPR034193">
    <property type="entry name" value="PCSK9_ProteinaseK-like"/>
</dbReference>
<dbReference type="InterPro" id="IPR015500">
    <property type="entry name" value="Peptidase_S8_subtilisin-rel"/>
</dbReference>
<dbReference type="Pfam" id="PF19028">
    <property type="entry name" value="TSP1_spondin"/>
    <property type="match status" value="1"/>
</dbReference>
<evidence type="ECO:0000256" key="4">
    <source>
        <dbReference type="ARBA" id="ARBA00022801"/>
    </source>
</evidence>
<comment type="similarity">
    <text evidence="1 8">Belongs to the peptidase S8 family.</text>
</comment>
<feature type="compositionally biased region" description="Polar residues" evidence="9">
    <location>
        <begin position="221"/>
        <end position="230"/>
    </location>
</feature>
<dbReference type="InterPro" id="IPR000884">
    <property type="entry name" value="TSP1_rpt"/>
</dbReference>
<keyword evidence="3 10" id="KW-0732">Signal</keyword>
<dbReference type="PROSITE" id="PS51892">
    <property type="entry name" value="SUBTILASE"/>
    <property type="match status" value="1"/>
</dbReference>
<feature type="active site" description="Charge relay system" evidence="8">
    <location>
        <position position="293"/>
    </location>
</feature>
<dbReference type="PANTHER" id="PTHR43806:SF11">
    <property type="entry name" value="CEREVISIN-RELATED"/>
    <property type="match status" value="1"/>
</dbReference>
<dbReference type="InterPro" id="IPR000209">
    <property type="entry name" value="Peptidase_S8/S53_dom"/>
</dbReference>
<sequence length="672" mass="71135">MSRLFMSHMMASYIAAITSLIICCSSSSSRHMFVAAWGTTDYTDDNVMPAWAHTLNRQVEERREQNVEYNKRRRLDETSNGLLHVVEPEDEEKDDFNVVLKVKQGCESVVNVAFCAFLWHALGDVECQARRDADDTDAPVDRIGFFQVKHASAVDVLVQAAQFAESVDAEGEAMLGNENTRPPCNTDEIFEIVEVDNPFAITIDEHHHQVHTAIVEDVGYESSSHTRGNTSVGIESSSADISSESPCMETNEIQCIGESDNWGLDRIDQSQLPLDGIYNPSHNGTNVHVFVVDTGGNMEYEGFAGILGESRNFVNDGQPPTDVQGHGTHCAGIAASQKYGVAKDVVLHVVKSLRDDGGGSLSDVIEGFSWAVSMCEQNNWQCVVSSSLGGTKSAALNQAAADVVSAGIVMTASAGNTYHGDACERSPCTGTGVICVGASGPNDAITDFSSGGQCVTIFAPGQSIRSAYVGHSRAFAVMSGTSMATPHVAGAAALVLQANPGATPAQVKEALLSAAVNKQVDGATPYAAGSPRALLQVPVEGEAAAPPPPPLAPVDCVVSAWSAWSACSAPCGSSVPSVRKRSVLVPAANGGTACPIELEQFNFNCMDACASPPPEPEQPKQTTTTTTINWKETDGTPVPVPDIRGYLTVLVRHVLTNPANAEEAELKQLLGA</sequence>
<evidence type="ECO:0008006" key="14">
    <source>
        <dbReference type="Google" id="ProtNLM"/>
    </source>
</evidence>
<dbReference type="GO" id="GO:0005615">
    <property type="term" value="C:extracellular space"/>
    <property type="evidence" value="ECO:0007669"/>
    <property type="project" value="TreeGrafter"/>
</dbReference>
<feature type="region of interest" description="Disordered" evidence="9">
    <location>
        <begin position="221"/>
        <end position="245"/>
    </location>
</feature>
<dbReference type="CDD" id="cd04077">
    <property type="entry name" value="Peptidases_S8_PCSK9_ProteinaseK_like"/>
    <property type="match status" value="1"/>
</dbReference>
<dbReference type="PROSITE" id="PS00138">
    <property type="entry name" value="SUBTILASE_SER"/>
    <property type="match status" value="1"/>
</dbReference>
<dbReference type="Gene3D" id="2.20.100.10">
    <property type="entry name" value="Thrombospondin type-1 (TSP1) repeat"/>
    <property type="match status" value="1"/>
</dbReference>
<dbReference type="FunFam" id="3.40.50.200:FF:000016">
    <property type="entry name" value="Proprotein convertase subtilisin/kexin type 9"/>
    <property type="match status" value="1"/>
</dbReference>
<evidence type="ECO:0000256" key="1">
    <source>
        <dbReference type="ARBA" id="ARBA00011073"/>
    </source>
</evidence>
<dbReference type="PANTHER" id="PTHR43806">
    <property type="entry name" value="PEPTIDASE S8"/>
    <property type="match status" value="1"/>
</dbReference>
<name>A0A7S2YW88_9CHLO</name>
<dbReference type="PROSITE" id="PS50092">
    <property type="entry name" value="TSP1"/>
    <property type="match status" value="1"/>
</dbReference>
<keyword evidence="2 8" id="KW-0645">Protease</keyword>
<evidence type="ECO:0000256" key="10">
    <source>
        <dbReference type="SAM" id="SignalP"/>
    </source>
</evidence>
<dbReference type="InterPro" id="IPR023828">
    <property type="entry name" value="Peptidase_S8_Ser-AS"/>
</dbReference>
<evidence type="ECO:0000256" key="2">
    <source>
        <dbReference type="ARBA" id="ARBA00022670"/>
    </source>
</evidence>
<keyword evidence="5 8" id="KW-0720">Serine protease</keyword>
<evidence type="ECO:0000313" key="13">
    <source>
        <dbReference type="EMBL" id="CAE0009560.1"/>
    </source>
</evidence>
<dbReference type="InterPro" id="IPR022398">
    <property type="entry name" value="Peptidase_S8_His-AS"/>
</dbReference>
<dbReference type="AlphaFoldDB" id="A0A7S2YW88"/>
<evidence type="ECO:0000256" key="3">
    <source>
        <dbReference type="ARBA" id="ARBA00022729"/>
    </source>
</evidence>
<dbReference type="EMBL" id="HBHV01001576">
    <property type="protein sequence ID" value="CAE0009560.1"/>
    <property type="molecule type" value="Transcribed_RNA"/>
</dbReference>
<evidence type="ECO:0000256" key="9">
    <source>
        <dbReference type="SAM" id="MobiDB-lite"/>
    </source>
</evidence>
<dbReference type="GO" id="GO:0006508">
    <property type="term" value="P:proteolysis"/>
    <property type="evidence" value="ECO:0007669"/>
    <property type="project" value="UniProtKB-KW"/>
</dbReference>
<keyword evidence="4 8" id="KW-0378">Hydrolase</keyword>
<feature type="domain" description="Spondin-like TSP1" evidence="12">
    <location>
        <begin position="556"/>
        <end position="600"/>
    </location>
</feature>
<evidence type="ECO:0000256" key="6">
    <source>
        <dbReference type="ARBA" id="ARBA00023157"/>
    </source>
</evidence>
<dbReference type="SUPFAM" id="SSF82895">
    <property type="entry name" value="TSP-1 type 1 repeat"/>
    <property type="match status" value="1"/>
</dbReference>
<organism evidence="13">
    <name type="scientific">Pycnococcus provasolii</name>
    <dbReference type="NCBI Taxonomy" id="41880"/>
    <lineage>
        <taxon>Eukaryota</taxon>
        <taxon>Viridiplantae</taxon>
        <taxon>Chlorophyta</taxon>
        <taxon>Pseudoscourfieldiophyceae</taxon>
        <taxon>Pseudoscourfieldiales</taxon>
        <taxon>Pycnococcaceae</taxon>
        <taxon>Pycnococcus</taxon>
    </lineage>
</organism>
<evidence type="ECO:0000259" key="12">
    <source>
        <dbReference type="Pfam" id="PF19028"/>
    </source>
</evidence>
<reference evidence="13" key="1">
    <citation type="submission" date="2021-01" db="EMBL/GenBank/DDBJ databases">
        <authorList>
            <person name="Corre E."/>
            <person name="Pelletier E."/>
            <person name="Niang G."/>
            <person name="Scheremetjew M."/>
            <person name="Finn R."/>
            <person name="Kale V."/>
            <person name="Holt S."/>
            <person name="Cochrane G."/>
            <person name="Meng A."/>
            <person name="Brown T."/>
            <person name="Cohen L."/>
        </authorList>
    </citation>
    <scope>NUCLEOTIDE SEQUENCE</scope>
    <source>
        <strain evidence="13">RCC2336</strain>
    </source>
</reference>
<feature type="chain" id="PRO_5030883817" description="Subtilisin" evidence="10">
    <location>
        <begin position="17"/>
        <end position="672"/>
    </location>
</feature>
<protein>
    <recommendedName>
        <fullName evidence="14">Subtilisin</fullName>
    </recommendedName>
</protein>
<feature type="signal peptide" evidence="10">
    <location>
        <begin position="1"/>
        <end position="16"/>
    </location>
</feature>
<feature type="region of interest" description="Disordered" evidence="9">
    <location>
        <begin position="610"/>
        <end position="636"/>
    </location>
</feature>
<dbReference type="PROSITE" id="PS00137">
    <property type="entry name" value="SUBTILASE_HIS"/>
    <property type="match status" value="1"/>
</dbReference>
<dbReference type="InterPro" id="IPR044004">
    <property type="entry name" value="TSP1_spondin_dom"/>
</dbReference>